<comment type="caution">
    <text evidence="2">The sequence shown here is derived from an EMBL/GenBank/DDBJ whole genome shotgun (WGS) entry which is preliminary data.</text>
</comment>
<dbReference type="EMBL" id="BSYR01000012">
    <property type="protein sequence ID" value="GMI76027.1"/>
    <property type="molecule type" value="Genomic_DNA"/>
</dbReference>
<proteinExistence type="predicted"/>
<evidence type="ECO:0000313" key="2">
    <source>
        <dbReference type="EMBL" id="GMI76027.1"/>
    </source>
</evidence>
<dbReference type="Gene3D" id="3.60.10.10">
    <property type="entry name" value="Endonuclease/exonuclease/phosphatase"/>
    <property type="match status" value="1"/>
</dbReference>
<dbReference type="PANTHER" id="PTHR33710">
    <property type="entry name" value="BNAC02G09200D PROTEIN"/>
    <property type="match status" value="1"/>
</dbReference>
<name>A0A9W7HEL2_HIBTR</name>
<evidence type="ECO:0000259" key="1">
    <source>
        <dbReference type="Pfam" id="PF03372"/>
    </source>
</evidence>
<dbReference type="GO" id="GO:0003824">
    <property type="term" value="F:catalytic activity"/>
    <property type="evidence" value="ECO:0007669"/>
    <property type="project" value="InterPro"/>
</dbReference>
<dbReference type="Proteomes" id="UP001165190">
    <property type="component" value="Unassembled WGS sequence"/>
</dbReference>
<feature type="domain" description="Endonuclease/exonuclease/phosphatase" evidence="1">
    <location>
        <begin position="4"/>
        <end position="224"/>
    </location>
</feature>
<evidence type="ECO:0000313" key="3">
    <source>
        <dbReference type="Proteomes" id="UP001165190"/>
    </source>
</evidence>
<dbReference type="InterPro" id="IPR005135">
    <property type="entry name" value="Endo/exonuclease/phosphatase"/>
</dbReference>
<dbReference type="InterPro" id="IPR036691">
    <property type="entry name" value="Endo/exonu/phosph_ase_sf"/>
</dbReference>
<dbReference type="Pfam" id="PF03372">
    <property type="entry name" value="Exo_endo_phos"/>
    <property type="match status" value="1"/>
</dbReference>
<sequence>MSIISWNVRGLGKPRAVNCLRNSLRGIHPQFLLLMETKLSARRMERVRHKCGFRFGIDVAAVGSRGGLSFGWKPESNVHLRSYSKHHIDVEIHDDDNGPWRLIGFYGNPVEQSRPESWDLLRQLATDQSLPWIVVGDFNEILYSFEKNGGRQRSTRNMALFQDTLVDCDLTDLGFKGVWYTWEHGRLATNNIRERLDRAVANPSWWERFPEYSVTHLSHTISDHCPLRVESTSSNGHSRRKLESGFRFEASWVLEDDIEHTIQ</sequence>
<dbReference type="OrthoDB" id="999895at2759"/>
<accession>A0A9W7HEL2</accession>
<protein>
    <recommendedName>
        <fullName evidence="1">Endonuclease/exonuclease/phosphatase domain-containing protein</fullName>
    </recommendedName>
</protein>
<reference evidence="2" key="1">
    <citation type="submission" date="2023-05" db="EMBL/GenBank/DDBJ databases">
        <title>Genome and transcriptome analyses reveal genes involved in the formation of fine ridges on petal epidermal cells in Hibiscus trionum.</title>
        <authorList>
            <person name="Koshimizu S."/>
            <person name="Masuda S."/>
            <person name="Ishii T."/>
            <person name="Shirasu K."/>
            <person name="Hoshino A."/>
            <person name="Arita M."/>
        </authorList>
    </citation>
    <scope>NUCLEOTIDE SEQUENCE</scope>
    <source>
        <strain evidence="2">Hamamatsu line</strain>
    </source>
</reference>
<gene>
    <name evidence="2" type="ORF">HRI_001272000</name>
</gene>
<organism evidence="2 3">
    <name type="scientific">Hibiscus trionum</name>
    <name type="common">Flower of an hour</name>
    <dbReference type="NCBI Taxonomy" id="183268"/>
    <lineage>
        <taxon>Eukaryota</taxon>
        <taxon>Viridiplantae</taxon>
        <taxon>Streptophyta</taxon>
        <taxon>Embryophyta</taxon>
        <taxon>Tracheophyta</taxon>
        <taxon>Spermatophyta</taxon>
        <taxon>Magnoliopsida</taxon>
        <taxon>eudicotyledons</taxon>
        <taxon>Gunneridae</taxon>
        <taxon>Pentapetalae</taxon>
        <taxon>rosids</taxon>
        <taxon>malvids</taxon>
        <taxon>Malvales</taxon>
        <taxon>Malvaceae</taxon>
        <taxon>Malvoideae</taxon>
        <taxon>Hibiscus</taxon>
    </lineage>
</organism>
<dbReference type="PANTHER" id="PTHR33710:SF62">
    <property type="entry name" value="DUF4283 DOMAIN PROTEIN"/>
    <property type="match status" value="1"/>
</dbReference>
<dbReference type="SUPFAM" id="SSF56219">
    <property type="entry name" value="DNase I-like"/>
    <property type="match status" value="1"/>
</dbReference>
<keyword evidence="3" id="KW-1185">Reference proteome</keyword>
<dbReference type="AlphaFoldDB" id="A0A9W7HEL2"/>